<evidence type="ECO:0000313" key="3">
    <source>
        <dbReference type="Proteomes" id="UP001230156"/>
    </source>
</evidence>
<proteinExistence type="predicted"/>
<feature type="domain" description="YgjP-like metallopeptidase" evidence="1">
    <location>
        <begin position="33"/>
        <end position="221"/>
    </location>
</feature>
<dbReference type="InterPro" id="IPR002725">
    <property type="entry name" value="YgjP-like_metallopeptidase"/>
</dbReference>
<dbReference type="Gene3D" id="3.30.2010.10">
    <property type="entry name" value="Metalloproteases ('zincins'), catalytic domain"/>
    <property type="match status" value="1"/>
</dbReference>
<keyword evidence="3" id="KW-1185">Reference proteome</keyword>
<keyword evidence="2" id="KW-0378">Hydrolase</keyword>
<accession>A0ABU0YPD1</accession>
<dbReference type="EMBL" id="JAUYVI010000005">
    <property type="protein sequence ID" value="MDQ7249559.1"/>
    <property type="molecule type" value="Genomic_DNA"/>
</dbReference>
<dbReference type="RefSeq" id="WP_379957650.1">
    <property type="nucleotide sequence ID" value="NZ_JAUYVI010000005.1"/>
</dbReference>
<sequence length="230" mass="26907">MTMLNFDERKVPLVFRENRRARRIIMRLDYGAASVVIVLPKRTSRQEGKRFALSNKDWIAERLDQLAEPIPFRNGAVVPFLGEPHRIRHRATARGVVWCEEGEINVAGYEEHLPRRVHEWLKAEAKREIETRARDKAEAIGKKITKISIRDTKSRWGSCTDEGELAFSWRLILAPKYVLDYVVGHEVAHLKEMNHSPKFWKLCRELAPRSINLARDWLEAHGTELYRYGR</sequence>
<name>A0ABU0YPD1_9PROT</name>
<comment type="caution">
    <text evidence="2">The sequence shown here is derived from an EMBL/GenBank/DDBJ whole genome shotgun (WGS) entry which is preliminary data.</text>
</comment>
<dbReference type="EC" id="3.4.-.-" evidence="2"/>
<keyword evidence="2" id="KW-0645">Protease</keyword>
<organism evidence="2 3">
    <name type="scientific">Dongia sedimenti</name>
    <dbReference type="NCBI Taxonomy" id="3064282"/>
    <lineage>
        <taxon>Bacteria</taxon>
        <taxon>Pseudomonadati</taxon>
        <taxon>Pseudomonadota</taxon>
        <taxon>Alphaproteobacteria</taxon>
        <taxon>Rhodospirillales</taxon>
        <taxon>Dongiaceae</taxon>
        <taxon>Dongia</taxon>
    </lineage>
</organism>
<reference evidence="3" key="1">
    <citation type="submission" date="2023-08" db="EMBL/GenBank/DDBJ databases">
        <title>Rhodospirillaceae gen. nov., a novel taxon isolated from the Yangtze River Yuezi River estuary sludge.</title>
        <authorList>
            <person name="Ruan L."/>
        </authorList>
    </citation>
    <scope>NUCLEOTIDE SEQUENCE [LARGE SCALE GENOMIC DNA]</scope>
    <source>
        <strain evidence="3">R-7</strain>
    </source>
</reference>
<gene>
    <name evidence="2" type="ORF">Q8A70_17860</name>
</gene>
<dbReference type="CDD" id="cd07344">
    <property type="entry name" value="M48_yhfN_like"/>
    <property type="match status" value="1"/>
</dbReference>
<dbReference type="Pfam" id="PF01863">
    <property type="entry name" value="YgjP-like"/>
    <property type="match status" value="1"/>
</dbReference>
<dbReference type="InterPro" id="IPR053136">
    <property type="entry name" value="UTP_pyrophosphatase-like"/>
</dbReference>
<evidence type="ECO:0000259" key="1">
    <source>
        <dbReference type="Pfam" id="PF01863"/>
    </source>
</evidence>
<evidence type="ECO:0000313" key="2">
    <source>
        <dbReference type="EMBL" id="MDQ7249559.1"/>
    </source>
</evidence>
<dbReference type="GO" id="GO:0008237">
    <property type="term" value="F:metallopeptidase activity"/>
    <property type="evidence" value="ECO:0007669"/>
    <property type="project" value="UniProtKB-KW"/>
</dbReference>
<dbReference type="PANTHER" id="PTHR30399:SF1">
    <property type="entry name" value="UTP PYROPHOSPHATASE"/>
    <property type="match status" value="1"/>
</dbReference>
<protein>
    <submittedName>
        <fullName evidence="2">SprT family zinc-dependent metalloprotease</fullName>
        <ecNumber evidence="2">3.4.-.-</ecNumber>
    </submittedName>
</protein>
<keyword evidence="2" id="KW-0482">Metalloprotease</keyword>
<dbReference type="PANTHER" id="PTHR30399">
    <property type="entry name" value="UNCHARACTERIZED PROTEIN YGJP"/>
    <property type="match status" value="1"/>
</dbReference>
<dbReference type="Proteomes" id="UP001230156">
    <property type="component" value="Unassembled WGS sequence"/>
</dbReference>